<organism evidence="6 7">
    <name type="scientific">Oesophagostomum dentatum</name>
    <name type="common">Nodular worm</name>
    <dbReference type="NCBI Taxonomy" id="61180"/>
    <lineage>
        <taxon>Eukaryota</taxon>
        <taxon>Metazoa</taxon>
        <taxon>Ecdysozoa</taxon>
        <taxon>Nematoda</taxon>
        <taxon>Chromadorea</taxon>
        <taxon>Rhabditida</taxon>
        <taxon>Rhabditina</taxon>
        <taxon>Rhabditomorpha</taxon>
        <taxon>Strongyloidea</taxon>
        <taxon>Strongylidae</taxon>
        <taxon>Oesophagostomum</taxon>
    </lineage>
</organism>
<dbReference type="GO" id="GO:0005739">
    <property type="term" value="C:mitochondrion"/>
    <property type="evidence" value="ECO:0007669"/>
    <property type="project" value="TreeGrafter"/>
</dbReference>
<keyword evidence="7" id="KW-1185">Reference proteome</keyword>
<dbReference type="SUPFAM" id="SSF53098">
    <property type="entry name" value="Ribonuclease H-like"/>
    <property type="match status" value="1"/>
</dbReference>
<evidence type="ECO:0000256" key="2">
    <source>
        <dbReference type="ARBA" id="ARBA00022722"/>
    </source>
</evidence>
<dbReference type="GO" id="GO:0000175">
    <property type="term" value="F:3'-5'-RNA exonuclease activity"/>
    <property type="evidence" value="ECO:0007669"/>
    <property type="project" value="InterPro"/>
</dbReference>
<proteinExistence type="inferred from homology"/>
<dbReference type="InterPro" id="IPR022894">
    <property type="entry name" value="Oligoribonuclease"/>
</dbReference>
<name>A0A0B1TS95_OESDE</name>
<dbReference type="InterPro" id="IPR012337">
    <property type="entry name" value="RNaseH-like_sf"/>
</dbReference>
<dbReference type="GO" id="GO:0003676">
    <property type="term" value="F:nucleic acid binding"/>
    <property type="evidence" value="ECO:0007669"/>
    <property type="project" value="InterPro"/>
</dbReference>
<dbReference type="CDD" id="cd06135">
    <property type="entry name" value="Orn"/>
    <property type="match status" value="1"/>
</dbReference>
<comment type="similarity">
    <text evidence="1">Belongs to the oligoribonuclease family.</text>
</comment>
<dbReference type="EMBL" id="KN549285">
    <property type="protein sequence ID" value="KHJ98682.1"/>
    <property type="molecule type" value="Genomic_DNA"/>
</dbReference>
<dbReference type="Pfam" id="PF00929">
    <property type="entry name" value="RNase_T"/>
    <property type="match status" value="2"/>
</dbReference>
<evidence type="ECO:0000313" key="7">
    <source>
        <dbReference type="Proteomes" id="UP000053660"/>
    </source>
</evidence>
<keyword evidence="3" id="KW-0378">Hydrolase</keyword>
<protein>
    <submittedName>
        <fullName evidence="6">Exonuclease</fullName>
    </submittedName>
</protein>
<dbReference type="PANTHER" id="PTHR11046:SF0">
    <property type="entry name" value="OLIGORIBONUCLEASE, MITOCHONDRIAL"/>
    <property type="match status" value="1"/>
</dbReference>
<evidence type="ECO:0000256" key="1">
    <source>
        <dbReference type="ARBA" id="ARBA00009921"/>
    </source>
</evidence>
<dbReference type="SMART" id="SM00479">
    <property type="entry name" value="EXOIII"/>
    <property type="match status" value="1"/>
</dbReference>
<reference evidence="6 7" key="1">
    <citation type="submission" date="2014-03" db="EMBL/GenBank/DDBJ databases">
        <title>Draft genome of the hookworm Oesophagostomum dentatum.</title>
        <authorList>
            <person name="Mitreva M."/>
        </authorList>
    </citation>
    <scope>NUCLEOTIDE SEQUENCE [LARGE SCALE GENOMIC DNA]</scope>
    <source>
        <strain evidence="6 7">OD-Hann</strain>
    </source>
</reference>
<evidence type="ECO:0000256" key="3">
    <source>
        <dbReference type="ARBA" id="ARBA00022801"/>
    </source>
</evidence>
<dbReference type="Gene3D" id="3.30.420.10">
    <property type="entry name" value="Ribonuclease H-like superfamily/Ribonuclease H"/>
    <property type="match status" value="2"/>
</dbReference>
<accession>A0A0B1TS95</accession>
<feature type="domain" description="Exonuclease" evidence="5">
    <location>
        <begin position="21"/>
        <end position="145"/>
    </location>
</feature>
<dbReference type="InterPro" id="IPR036397">
    <property type="entry name" value="RNaseH_sf"/>
</dbReference>
<dbReference type="AlphaFoldDB" id="A0A0B1TS95"/>
<evidence type="ECO:0000313" key="6">
    <source>
        <dbReference type="EMBL" id="KHJ98682.1"/>
    </source>
</evidence>
<gene>
    <name evidence="6" type="ORF">OESDEN_01329</name>
</gene>
<keyword evidence="4 6" id="KW-0269">Exonuclease</keyword>
<keyword evidence="2" id="KW-0540">Nuclease</keyword>
<evidence type="ECO:0000256" key="4">
    <source>
        <dbReference type="ARBA" id="ARBA00022839"/>
    </source>
</evidence>
<dbReference type="Proteomes" id="UP000053660">
    <property type="component" value="Unassembled WGS sequence"/>
</dbReference>
<dbReference type="NCBIfam" id="NF003765">
    <property type="entry name" value="PRK05359.1"/>
    <property type="match status" value="1"/>
</dbReference>
<dbReference type="InterPro" id="IPR013520">
    <property type="entry name" value="Ribonucl_H"/>
</dbReference>
<dbReference type="PANTHER" id="PTHR11046">
    <property type="entry name" value="OLIGORIBONUCLEASE, MITOCHONDRIAL"/>
    <property type="match status" value="1"/>
</dbReference>
<evidence type="ECO:0000259" key="5">
    <source>
        <dbReference type="SMART" id="SM00479"/>
    </source>
</evidence>
<dbReference type="OrthoDB" id="270189at2759"/>
<sequence>MLRLASVVVRRMSKSTGGQGRLIWIDCEMTGLNYEKQTLVEIAAIVTDKDLKVLQFLEKETAKGECPLAGNSVGMDRCFLNKYMPRLSRHLHYRTVDVSTVKELTRRWFPDEFAGAPQKKCTHRALDDIRESIEELRYYRSAVFREGK</sequence>